<feature type="compositionally biased region" description="Low complexity" evidence="3">
    <location>
        <begin position="1103"/>
        <end position="1112"/>
    </location>
</feature>
<dbReference type="CDD" id="cd00067">
    <property type="entry name" value="GAL4"/>
    <property type="match status" value="1"/>
</dbReference>
<dbReference type="Proteomes" id="UP000434172">
    <property type="component" value="Unassembled WGS sequence"/>
</dbReference>
<evidence type="ECO:0000256" key="1">
    <source>
        <dbReference type="ARBA" id="ARBA00022723"/>
    </source>
</evidence>
<sequence>MLSKCYASLVLCAALLTGGADAQGANWGGFNTIRNIWTAGASIDYIGSGALSYSTTANGPNHINYIVNARGANVNLNKFAFPGAVTDSRYATPTSVLGFNPIINWNDQITNIANVFSAARLAGNASSRDSLFIFLGSNTGNDVLNTYNTTNQPQLITNLIGTIRTKFDQIYNAGARNFIFLSVLPAELIPLIQSRGATDIAKVADFARNYQTAVVALINELNNNTKYRGQITIFSPDFTQTLRDIKSGALRTGPTAGYLDRSGYCADVGPIGEFVPPNPDYTSPNCQYSARKYLFHDQIHFTSPTHCEYALNSLRAMGVTATPQQLSSRKRNKTKITTYGQMLLPRTVEDTNVLPSHISGPDLSSPEDKTQVASSLADSNRLPRYANIHIDWQSSDWRPPLIECRYYTPLGKQDTKDYSMDDSQLDASGHEDAPDDGPEEAPEPTSANQQVTIRRACDACRARKIRCNRESPCSYCTHAKIECTHADNKPKEKRTRILITPQYERKIDQIDRRLETVIRLLHDMKVNPSAGTTGSDRSGGIMGTPPTEGMSLFSQDGPPTSTNTPSSHALQADEESSAVVEGESSLAAHSVFATEFLQKVVSTKSLQDSSLDLGETLEALSQIVTALKQQPVAGEMTYPHANPVQRQRIQGLELPPIQKAVNTIRVAKSQRLSGMAWIYDFLPTRRFPDLCLNVYFSENHSEYDFITVNGGLYSLFTDYAAQISPEDKKEYQEYARMCRTNLETSLSNLPLHLPASADVIVALLFGTFHAVEISKPSLAWTLASKASELCQTLGYHRVECLKNTKDDGKPRVRGMHWHQFLFWNVYYIDKSLSLRLGRASTIPDWHITMPEPSLEDPLEDPLLPYYVLWIHTAKCQGKIYEMLYSPDSMAQPYHVRQTRVHELVSMLHDVETRTQEANAKWGDRAREMVEGAFVDFCLISDSVLRLSMLTMVYRAAPRAEGSPTTFSSECIKAARAALEKHQECVSVMRKSHDVYFATYIHWTIMFAPFIPFIVLFCQVIETQDQQDLARLHGFILFLQEANTLSDAAHKMHRLFQVLYSVALRFVEFRTSTPQAQQTQASTEMDAYLAALGFPAKGGNGGNQQVQQQQQHQQHQHQMDFSQNASQTPQMAGGTVMSGMGGEAMDEGLMKPGNPMMWMTNAAQLEDFLYSNQAMMDLLQEPNFESGQHP</sequence>
<evidence type="ECO:0000313" key="7">
    <source>
        <dbReference type="EMBL" id="KAF0329365.1"/>
    </source>
</evidence>
<dbReference type="InterPro" id="IPR050987">
    <property type="entry name" value="AtrR-like"/>
</dbReference>
<dbReference type="AlphaFoldDB" id="A0A8H3ZY53"/>
<dbReference type="InterPro" id="IPR036864">
    <property type="entry name" value="Zn2-C6_fun-type_DNA-bd_sf"/>
</dbReference>
<feature type="chain" id="PRO_5034914356" evidence="5">
    <location>
        <begin position="23"/>
        <end position="1189"/>
    </location>
</feature>
<dbReference type="Pfam" id="PF00172">
    <property type="entry name" value="Zn_clus"/>
    <property type="match status" value="1"/>
</dbReference>
<dbReference type="Gene3D" id="4.10.240.10">
    <property type="entry name" value="Zn(2)-C6 fungal-type DNA-binding domain"/>
    <property type="match status" value="1"/>
</dbReference>
<keyword evidence="5" id="KW-0732">Signal</keyword>
<dbReference type="EMBL" id="WOWK01000012">
    <property type="protein sequence ID" value="KAF0329365.1"/>
    <property type="molecule type" value="Genomic_DNA"/>
</dbReference>
<name>A0A8H3ZY53_9PEZI</name>
<dbReference type="PROSITE" id="PS00463">
    <property type="entry name" value="ZN2_CY6_FUNGAL_1"/>
    <property type="match status" value="1"/>
</dbReference>
<dbReference type="GO" id="GO:0006351">
    <property type="term" value="P:DNA-templated transcription"/>
    <property type="evidence" value="ECO:0007669"/>
    <property type="project" value="InterPro"/>
</dbReference>
<evidence type="ECO:0000313" key="8">
    <source>
        <dbReference type="Proteomes" id="UP000434172"/>
    </source>
</evidence>
<feature type="signal peptide" evidence="5">
    <location>
        <begin position="1"/>
        <end position="22"/>
    </location>
</feature>
<dbReference type="CDD" id="cd12148">
    <property type="entry name" value="fungal_TF_MHR"/>
    <property type="match status" value="1"/>
</dbReference>
<evidence type="ECO:0000256" key="5">
    <source>
        <dbReference type="SAM" id="SignalP"/>
    </source>
</evidence>
<feature type="compositionally biased region" description="Acidic residues" evidence="3">
    <location>
        <begin position="433"/>
        <end position="442"/>
    </location>
</feature>
<keyword evidence="2" id="KW-0539">Nucleus</keyword>
<dbReference type="Gene3D" id="3.40.50.1110">
    <property type="entry name" value="SGNH hydrolase"/>
    <property type="match status" value="1"/>
</dbReference>
<dbReference type="PANTHER" id="PTHR46910">
    <property type="entry name" value="TRANSCRIPTION FACTOR PDR1"/>
    <property type="match status" value="1"/>
</dbReference>
<feature type="transmembrane region" description="Helical" evidence="4">
    <location>
        <begin position="999"/>
        <end position="1020"/>
    </location>
</feature>
<dbReference type="InterPro" id="IPR036514">
    <property type="entry name" value="SGNH_hydro_sf"/>
</dbReference>
<feature type="region of interest" description="Disordered" evidence="3">
    <location>
        <begin position="1098"/>
        <end position="1132"/>
    </location>
</feature>
<dbReference type="GO" id="GO:0003677">
    <property type="term" value="F:DNA binding"/>
    <property type="evidence" value="ECO:0007669"/>
    <property type="project" value="InterPro"/>
</dbReference>
<dbReference type="GO" id="GO:0000981">
    <property type="term" value="F:DNA-binding transcription factor activity, RNA polymerase II-specific"/>
    <property type="evidence" value="ECO:0007669"/>
    <property type="project" value="InterPro"/>
</dbReference>
<proteinExistence type="predicted"/>
<feature type="region of interest" description="Disordered" evidence="3">
    <location>
        <begin position="413"/>
        <end position="451"/>
    </location>
</feature>
<feature type="compositionally biased region" description="Polar residues" evidence="3">
    <location>
        <begin position="1118"/>
        <end position="1129"/>
    </location>
</feature>
<keyword evidence="4" id="KW-1133">Transmembrane helix</keyword>
<dbReference type="GO" id="GO:0008270">
    <property type="term" value="F:zinc ion binding"/>
    <property type="evidence" value="ECO:0007669"/>
    <property type="project" value="InterPro"/>
</dbReference>
<protein>
    <submittedName>
        <fullName evidence="7">Fungal specific transcription factor domain-containing protein</fullName>
    </submittedName>
</protein>
<accession>A0A8H3ZY53</accession>
<evidence type="ECO:0000256" key="4">
    <source>
        <dbReference type="SAM" id="Phobius"/>
    </source>
</evidence>
<evidence type="ECO:0000256" key="3">
    <source>
        <dbReference type="SAM" id="MobiDB-lite"/>
    </source>
</evidence>
<dbReference type="PROSITE" id="PS50048">
    <property type="entry name" value="ZN2_CY6_FUNGAL_2"/>
    <property type="match status" value="1"/>
</dbReference>
<comment type="caution">
    <text evidence="7">The sequence shown here is derived from an EMBL/GenBank/DDBJ whole genome shotgun (WGS) entry which is preliminary data.</text>
</comment>
<dbReference type="InterPro" id="IPR007219">
    <property type="entry name" value="XnlR_reg_dom"/>
</dbReference>
<keyword evidence="8" id="KW-1185">Reference proteome</keyword>
<dbReference type="SMART" id="SM00066">
    <property type="entry name" value="GAL4"/>
    <property type="match status" value="1"/>
</dbReference>
<dbReference type="OrthoDB" id="103819at2759"/>
<dbReference type="Pfam" id="PF04082">
    <property type="entry name" value="Fungal_trans"/>
    <property type="match status" value="1"/>
</dbReference>
<feature type="compositionally biased region" description="Polar residues" evidence="3">
    <location>
        <begin position="552"/>
        <end position="569"/>
    </location>
</feature>
<dbReference type="PANTHER" id="PTHR46910:SF5">
    <property type="entry name" value="ZN(II)2CYS6 TRANSCRIPTION FACTOR (EUROFUNG)"/>
    <property type="match status" value="1"/>
</dbReference>
<gene>
    <name evidence="7" type="ORF">GQ607_003314</name>
</gene>
<evidence type="ECO:0000259" key="6">
    <source>
        <dbReference type="PROSITE" id="PS50048"/>
    </source>
</evidence>
<keyword evidence="4" id="KW-0472">Membrane</keyword>
<feature type="region of interest" description="Disordered" evidence="3">
    <location>
        <begin position="350"/>
        <end position="376"/>
    </location>
</feature>
<reference evidence="7 8" key="1">
    <citation type="submission" date="2019-12" db="EMBL/GenBank/DDBJ databases">
        <title>A genome sequence resource for the geographically widespread anthracnose pathogen Colletotrichum asianum.</title>
        <authorList>
            <person name="Meng Y."/>
        </authorList>
    </citation>
    <scope>NUCLEOTIDE SEQUENCE [LARGE SCALE GENOMIC DNA]</scope>
    <source>
        <strain evidence="7 8">ICMP 18580</strain>
    </source>
</reference>
<feature type="domain" description="Zn(2)-C6 fungal-type" evidence="6">
    <location>
        <begin position="456"/>
        <end position="485"/>
    </location>
</feature>
<dbReference type="InterPro" id="IPR001138">
    <property type="entry name" value="Zn2Cys6_DnaBD"/>
</dbReference>
<keyword evidence="4" id="KW-0812">Transmembrane</keyword>
<evidence type="ECO:0000256" key="2">
    <source>
        <dbReference type="ARBA" id="ARBA00023242"/>
    </source>
</evidence>
<dbReference type="SUPFAM" id="SSF57701">
    <property type="entry name" value="Zn2/Cys6 DNA-binding domain"/>
    <property type="match status" value="1"/>
</dbReference>
<feature type="region of interest" description="Disordered" evidence="3">
    <location>
        <begin position="527"/>
        <end position="581"/>
    </location>
</feature>
<dbReference type="SMART" id="SM00906">
    <property type="entry name" value="Fungal_trans"/>
    <property type="match status" value="1"/>
</dbReference>
<organism evidence="7 8">
    <name type="scientific">Colletotrichum asianum</name>
    <dbReference type="NCBI Taxonomy" id="702518"/>
    <lineage>
        <taxon>Eukaryota</taxon>
        <taxon>Fungi</taxon>
        <taxon>Dikarya</taxon>
        <taxon>Ascomycota</taxon>
        <taxon>Pezizomycotina</taxon>
        <taxon>Sordariomycetes</taxon>
        <taxon>Hypocreomycetidae</taxon>
        <taxon>Glomerellales</taxon>
        <taxon>Glomerellaceae</taxon>
        <taxon>Colletotrichum</taxon>
        <taxon>Colletotrichum gloeosporioides species complex</taxon>
    </lineage>
</organism>
<keyword evidence="1" id="KW-0479">Metal-binding</keyword>